<feature type="non-terminal residue" evidence="1">
    <location>
        <position position="1"/>
    </location>
</feature>
<evidence type="ECO:0000313" key="2">
    <source>
        <dbReference type="Proteomes" id="UP000192578"/>
    </source>
</evidence>
<organism evidence="1 2">
    <name type="scientific">Hypsibius exemplaris</name>
    <name type="common">Freshwater tardigrade</name>
    <dbReference type="NCBI Taxonomy" id="2072580"/>
    <lineage>
        <taxon>Eukaryota</taxon>
        <taxon>Metazoa</taxon>
        <taxon>Ecdysozoa</taxon>
        <taxon>Tardigrada</taxon>
        <taxon>Eutardigrada</taxon>
        <taxon>Parachela</taxon>
        <taxon>Hypsibioidea</taxon>
        <taxon>Hypsibiidae</taxon>
        <taxon>Hypsibius</taxon>
    </lineage>
</organism>
<keyword evidence="2" id="KW-1185">Reference proteome</keyword>
<reference evidence="2" key="1">
    <citation type="submission" date="2017-01" db="EMBL/GenBank/DDBJ databases">
        <title>Comparative genomics of anhydrobiosis in the tardigrade Hypsibius dujardini.</title>
        <authorList>
            <person name="Yoshida Y."/>
            <person name="Koutsovoulos G."/>
            <person name="Laetsch D."/>
            <person name="Stevens L."/>
            <person name="Kumar S."/>
            <person name="Horikawa D."/>
            <person name="Ishino K."/>
            <person name="Komine S."/>
            <person name="Tomita M."/>
            <person name="Blaxter M."/>
            <person name="Arakawa K."/>
        </authorList>
    </citation>
    <scope>NUCLEOTIDE SEQUENCE [LARGE SCALE GENOMIC DNA]</scope>
    <source>
        <strain evidence="2">Z151</strain>
    </source>
</reference>
<dbReference type="AlphaFoldDB" id="A0A9X6RMB3"/>
<dbReference type="Proteomes" id="UP000192578">
    <property type="component" value="Unassembled WGS sequence"/>
</dbReference>
<gene>
    <name evidence="1" type="ORF">BV898_17322</name>
</gene>
<protein>
    <submittedName>
        <fullName evidence="1">Uncharacterized protein</fullName>
    </submittedName>
</protein>
<proteinExistence type="predicted"/>
<dbReference type="EMBL" id="MTYJ01000291">
    <property type="protein sequence ID" value="OWA52880.1"/>
    <property type="molecule type" value="Genomic_DNA"/>
</dbReference>
<evidence type="ECO:0000313" key="1">
    <source>
        <dbReference type="EMBL" id="OWA52880.1"/>
    </source>
</evidence>
<comment type="caution">
    <text evidence="1">The sequence shown here is derived from an EMBL/GenBank/DDBJ whole genome shotgun (WGS) entry which is preliminary data.</text>
</comment>
<sequence length="48" mass="5345">MSEFKELPVSESPEMQFVMSADLSTPGPQNEAFSSIITALRLVISYCY</sequence>
<name>A0A9X6RMB3_HYPEX</name>
<accession>A0A9X6RMB3</accession>